<dbReference type="Proteomes" id="UP000587942">
    <property type="component" value="Unassembled WGS sequence"/>
</dbReference>
<reference evidence="5 6" key="1">
    <citation type="submission" date="2020-03" db="EMBL/GenBank/DDBJ databases">
        <authorList>
            <person name="Sun Q."/>
        </authorList>
    </citation>
    <scope>NUCLEOTIDE SEQUENCE [LARGE SCALE GENOMIC DNA]</scope>
    <source>
        <strain evidence="5 6">KACC 21451</strain>
    </source>
</reference>
<keyword evidence="1" id="KW-0805">Transcription regulation</keyword>
<dbReference type="InterPro" id="IPR036724">
    <property type="entry name" value="Cobalamin-bd_sf"/>
</dbReference>
<dbReference type="SUPFAM" id="SSF52242">
    <property type="entry name" value="Cobalamin (vitamin B12)-binding domain"/>
    <property type="match status" value="1"/>
</dbReference>
<dbReference type="PROSITE" id="PS50937">
    <property type="entry name" value="HTH_MERR_2"/>
    <property type="match status" value="1"/>
</dbReference>
<dbReference type="GO" id="GO:0046872">
    <property type="term" value="F:metal ion binding"/>
    <property type="evidence" value="ECO:0007669"/>
    <property type="project" value="InterPro"/>
</dbReference>
<dbReference type="CDD" id="cd01104">
    <property type="entry name" value="HTH_MlrA-CarA"/>
    <property type="match status" value="1"/>
</dbReference>
<evidence type="ECO:0000256" key="1">
    <source>
        <dbReference type="ARBA" id="ARBA00023015"/>
    </source>
</evidence>
<dbReference type="EMBL" id="JAAVUM010000006">
    <property type="protein sequence ID" value="NKE05894.1"/>
    <property type="molecule type" value="Genomic_DNA"/>
</dbReference>
<dbReference type="InterPro" id="IPR003759">
    <property type="entry name" value="Cbl-bd_cap"/>
</dbReference>
<dbReference type="Gene3D" id="1.10.1660.10">
    <property type="match status" value="1"/>
</dbReference>
<evidence type="ECO:0000313" key="5">
    <source>
        <dbReference type="EMBL" id="NKE05894.1"/>
    </source>
</evidence>
<dbReference type="PANTHER" id="PTHR30204">
    <property type="entry name" value="REDOX-CYCLING DRUG-SENSING TRANSCRIPTIONAL ACTIVATOR SOXR"/>
    <property type="match status" value="1"/>
</dbReference>
<dbReference type="InterPro" id="IPR047057">
    <property type="entry name" value="MerR_fam"/>
</dbReference>
<organism evidence="5 6">
    <name type="scientific">Mesobacillus selenatarsenatis</name>
    <dbReference type="NCBI Taxonomy" id="388741"/>
    <lineage>
        <taxon>Bacteria</taxon>
        <taxon>Bacillati</taxon>
        <taxon>Bacillota</taxon>
        <taxon>Bacilli</taxon>
        <taxon>Bacillales</taxon>
        <taxon>Bacillaceae</taxon>
        <taxon>Mesobacillus</taxon>
    </lineage>
</organism>
<proteinExistence type="predicted"/>
<dbReference type="Gene3D" id="3.40.50.280">
    <property type="entry name" value="Cobalamin-binding domain"/>
    <property type="match status" value="1"/>
</dbReference>
<keyword evidence="3" id="KW-0804">Transcription</keyword>
<evidence type="ECO:0000256" key="2">
    <source>
        <dbReference type="ARBA" id="ARBA00023125"/>
    </source>
</evidence>
<keyword evidence="2" id="KW-0238">DNA-binding</keyword>
<dbReference type="InterPro" id="IPR000551">
    <property type="entry name" value="MerR-type_HTH_dom"/>
</dbReference>
<evidence type="ECO:0000259" key="4">
    <source>
        <dbReference type="PROSITE" id="PS50937"/>
    </source>
</evidence>
<feature type="domain" description="HTH merR-type" evidence="4">
    <location>
        <begin position="1"/>
        <end position="71"/>
    </location>
</feature>
<dbReference type="GO" id="GO:0031419">
    <property type="term" value="F:cobalamin binding"/>
    <property type="evidence" value="ECO:0007669"/>
    <property type="project" value="InterPro"/>
</dbReference>
<dbReference type="SUPFAM" id="SSF46955">
    <property type="entry name" value="Putative DNA-binding domain"/>
    <property type="match status" value="1"/>
</dbReference>
<dbReference type="Pfam" id="PF13411">
    <property type="entry name" value="MerR_1"/>
    <property type="match status" value="1"/>
</dbReference>
<evidence type="ECO:0000313" key="6">
    <source>
        <dbReference type="Proteomes" id="UP000587942"/>
    </source>
</evidence>
<dbReference type="SMART" id="SM00422">
    <property type="entry name" value="HTH_MERR"/>
    <property type="match status" value="1"/>
</dbReference>
<gene>
    <name evidence="5" type="ORF">GWK17_10520</name>
</gene>
<evidence type="ECO:0000256" key="3">
    <source>
        <dbReference type="ARBA" id="ARBA00023163"/>
    </source>
</evidence>
<dbReference type="AlphaFoldDB" id="A0A846TIN1"/>
<dbReference type="CDD" id="cd02065">
    <property type="entry name" value="B12-binding_like"/>
    <property type="match status" value="1"/>
</dbReference>
<dbReference type="GO" id="GO:0003700">
    <property type="term" value="F:DNA-binding transcription factor activity"/>
    <property type="evidence" value="ECO:0007669"/>
    <property type="project" value="InterPro"/>
</dbReference>
<dbReference type="RefSeq" id="WP_167832328.1">
    <property type="nucleotide sequence ID" value="NZ_JAAVUM010000006.1"/>
</dbReference>
<accession>A0A846TIN1</accession>
<dbReference type="Gene3D" id="1.10.1240.10">
    <property type="entry name" value="Methionine synthase domain"/>
    <property type="match status" value="1"/>
</dbReference>
<comment type="caution">
    <text evidence="5">The sequence shown here is derived from an EMBL/GenBank/DDBJ whole genome shotgun (WGS) entry which is preliminary data.</text>
</comment>
<protein>
    <submittedName>
        <fullName evidence="5">MerR family transcriptional regulator</fullName>
    </submittedName>
</protein>
<dbReference type="InterPro" id="IPR036594">
    <property type="entry name" value="Meth_synthase_dom"/>
</dbReference>
<dbReference type="GO" id="GO:0003677">
    <property type="term" value="F:DNA binding"/>
    <property type="evidence" value="ECO:0007669"/>
    <property type="project" value="UniProtKB-KW"/>
</dbReference>
<dbReference type="PANTHER" id="PTHR30204:SF67">
    <property type="entry name" value="HTH-TYPE TRANSCRIPTIONAL REGULATOR MLRA-RELATED"/>
    <property type="match status" value="1"/>
</dbReference>
<dbReference type="InterPro" id="IPR006158">
    <property type="entry name" value="Cobalamin-bd"/>
</dbReference>
<sequence length="294" mass="33415">MYSIKQVSEKLDIPAVTIRAWENRYNVVTPTRTEGGHRLYSEKDLKTLKWIKTQIQEKNMKISDAVRLLQASPSDPDPAPVPPSSQNNKYEELHEKLYEALVNLDTQKANQIADLAFSLYDYEEVFHHILVQVLYKVGDEWENGSISVAQEHFASQFIINRCTQFLRILPVNPALQKVLAFCPEGEQHQIGLMVFSLFLKKKGHDVIYLGPNTPFEGLAELITLNEVSVVAISMTNPGPIGKVEDWISSTLKIKPSLRFIVGGSCIKDCPKPESKSVTYSLGLDWDKWYDSFMR</sequence>
<dbReference type="Pfam" id="PF02607">
    <property type="entry name" value="B12-binding_2"/>
    <property type="match status" value="1"/>
</dbReference>
<dbReference type="InterPro" id="IPR009061">
    <property type="entry name" value="DNA-bd_dom_put_sf"/>
</dbReference>
<name>A0A846TIN1_9BACI</name>
<dbReference type="Pfam" id="PF02310">
    <property type="entry name" value="B12-binding"/>
    <property type="match status" value="1"/>
</dbReference>